<name>A0A3R6AQ58_9FIRM</name>
<evidence type="ECO:0000313" key="9">
    <source>
        <dbReference type="EMBL" id="MTR85422.1"/>
    </source>
</evidence>
<reference evidence="9 16" key="2">
    <citation type="journal article" date="2019" name="Nat. Med.">
        <title>A library of human gut bacterial isolates paired with longitudinal multiomics data enables mechanistic microbiome research.</title>
        <authorList>
            <person name="Poyet M."/>
            <person name="Groussin M."/>
            <person name="Gibbons S.M."/>
            <person name="Avila-Pacheco J."/>
            <person name="Jiang X."/>
            <person name="Kearney S.M."/>
            <person name="Perrotta A.R."/>
            <person name="Berdy B."/>
            <person name="Zhao S."/>
            <person name="Lieberman T.D."/>
            <person name="Swanson P.K."/>
            <person name="Smith M."/>
            <person name="Roesemann S."/>
            <person name="Alexander J.E."/>
            <person name="Rich S.A."/>
            <person name="Livny J."/>
            <person name="Vlamakis H."/>
            <person name="Clish C."/>
            <person name="Bullock K."/>
            <person name="Deik A."/>
            <person name="Scott J."/>
            <person name="Pierce K.A."/>
            <person name="Xavier R.J."/>
            <person name="Alm E.J."/>
        </authorList>
    </citation>
    <scope>NUCLEOTIDE SEQUENCE [LARGE SCALE GENOMIC DNA]</scope>
    <source>
        <strain evidence="9 16">BIOML-A1</strain>
    </source>
</reference>
<organism evidence="10 13">
    <name type="scientific">Roseburia intestinalis</name>
    <dbReference type="NCBI Taxonomy" id="166486"/>
    <lineage>
        <taxon>Bacteria</taxon>
        <taxon>Bacillati</taxon>
        <taxon>Bacillota</taxon>
        <taxon>Clostridia</taxon>
        <taxon>Lachnospirales</taxon>
        <taxon>Lachnospiraceae</taxon>
        <taxon>Roseburia</taxon>
    </lineage>
</organism>
<dbReference type="InterPro" id="IPR003416">
    <property type="entry name" value="MgtC/SapB/SrpB/YhiD_fam"/>
</dbReference>
<dbReference type="PRINTS" id="PR01837">
    <property type="entry name" value="MGTCSAPBPROT"/>
</dbReference>
<proteinExistence type="inferred from homology"/>
<evidence type="ECO:0000256" key="1">
    <source>
        <dbReference type="ARBA" id="ARBA00004651"/>
    </source>
</evidence>
<accession>A0A3R6AQ58</accession>
<dbReference type="Pfam" id="PF02308">
    <property type="entry name" value="MgtC"/>
    <property type="match status" value="1"/>
</dbReference>
<evidence type="ECO:0000256" key="6">
    <source>
        <dbReference type="ARBA" id="ARBA00023136"/>
    </source>
</evidence>
<keyword evidence="4 7" id="KW-0812">Transmembrane</keyword>
<evidence type="ECO:0000313" key="13">
    <source>
        <dbReference type="Proteomes" id="UP000283513"/>
    </source>
</evidence>
<reference evidence="13 14" key="1">
    <citation type="submission" date="2018-08" db="EMBL/GenBank/DDBJ databases">
        <title>A genome reference for cultivated species of the human gut microbiota.</title>
        <authorList>
            <person name="Zou Y."/>
            <person name="Xue W."/>
            <person name="Luo G."/>
        </authorList>
    </citation>
    <scope>NUCLEOTIDE SEQUENCE [LARGE SCALE GENOMIC DNA]</scope>
    <source>
        <strain evidence="12 14">AF31-21AC</strain>
        <strain evidence="11 15">AM22-21LB</strain>
        <strain evidence="10 13">AM37-1AC</strain>
    </source>
</reference>
<comment type="caution">
    <text evidence="10">The sequence shown here is derived from an EMBL/GenBank/DDBJ whole genome shotgun (WGS) entry which is preliminary data.</text>
</comment>
<evidence type="ECO:0000313" key="10">
    <source>
        <dbReference type="EMBL" id="RHC14551.1"/>
    </source>
</evidence>
<dbReference type="AlphaFoldDB" id="A0A3R6AQ58"/>
<evidence type="ECO:0000259" key="8">
    <source>
        <dbReference type="Pfam" id="PF02308"/>
    </source>
</evidence>
<dbReference type="PANTHER" id="PTHR33778:SF1">
    <property type="entry name" value="MAGNESIUM TRANSPORTER YHID-RELATED"/>
    <property type="match status" value="1"/>
</dbReference>
<protein>
    <submittedName>
        <fullName evidence="10">MgtC/SapB family protein</fullName>
    </submittedName>
</protein>
<evidence type="ECO:0000256" key="2">
    <source>
        <dbReference type="ARBA" id="ARBA00009298"/>
    </source>
</evidence>
<dbReference type="PANTHER" id="PTHR33778">
    <property type="entry name" value="PROTEIN MGTC"/>
    <property type="match status" value="1"/>
</dbReference>
<feature type="transmembrane region" description="Helical" evidence="7">
    <location>
        <begin position="77"/>
        <end position="96"/>
    </location>
</feature>
<dbReference type="InterPro" id="IPR049177">
    <property type="entry name" value="MgtC_SapB_SrpB_YhiD_N"/>
</dbReference>
<sequence>MWRAFIDAMAEWNSVAICGRLALAILTGTVIGIDRGLKRRGAGIKTHALVCLGSALVMLTSEYMSMNFDQKADLARLGAQVISGVGFLGVGTILVTEKQRVRGLTTAAGLWACACVGLAIGIGFVEGAVYTLVFIVVVLRLLNKIDIFLQKHAKVFDLYLELENGKSIGLFLQEMRSRNVKTETVETTKNKLPGKFSSLVVTLEVNHYNMRPELIDEIRNFDYVHYVEEM</sequence>
<evidence type="ECO:0000313" key="15">
    <source>
        <dbReference type="Proteomes" id="UP000284051"/>
    </source>
</evidence>
<dbReference type="Proteomes" id="UP000284051">
    <property type="component" value="Unassembled WGS sequence"/>
</dbReference>
<dbReference type="EMBL" id="QSHO01000015">
    <property type="protein sequence ID" value="RHC14551.1"/>
    <property type="molecule type" value="Genomic_DNA"/>
</dbReference>
<dbReference type="GO" id="GO:0005886">
    <property type="term" value="C:plasma membrane"/>
    <property type="evidence" value="ECO:0007669"/>
    <property type="project" value="UniProtKB-SubCell"/>
</dbReference>
<dbReference type="Proteomes" id="UP000283513">
    <property type="component" value="Unassembled WGS sequence"/>
</dbReference>
<evidence type="ECO:0000313" key="16">
    <source>
        <dbReference type="Proteomes" id="UP000478483"/>
    </source>
</evidence>
<dbReference type="RefSeq" id="WP_022113136.1">
    <property type="nucleotide sequence ID" value="NZ_CACRUM010000066.1"/>
</dbReference>
<evidence type="ECO:0000313" key="11">
    <source>
        <dbReference type="EMBL" id="RHG28534.1"/>
    </source>
</evidence>
<dbReference type="Proteomes" id="UP000478483">
    <property type="component" value="Unassembled WGS sequence"/>
</dbReference>
<evidence type="ECO:0000256" key="4">
    <source>
        <dbReference type="ARBA" id="ARBA00022692"/>
    </source>
</evidence>
<dbReference type="EMBL" id="QRID01000007">
    <property type="protein sequence ID" value="RHG28534.1"/>
    <property type="molecule type" value="Genomic_DNA"/>
</dbReference>
<comment type="similarity">
    <text evidence="2">Belongs to the MgtC/SapB family.</text>
</comment>
<comment type="subcellular location">
    <subcellularLocation>
        <location evidence="1">Cell membrane</location>
        <topology evidence="1">Multi-pass membrane protein</topology>
    </subcellularLocation>
</comment>
<evidence type="ECO:0000256" key="3">
    <source>
        <dbReference type="ARBA" id="ARBA00022475"/>
    </source>
</evidence>
<evidence type="ECO:0000256" key="5">
    <source>
        <dbReference type="ARBA" id="ARBA00022989"/>
    </source>
</evidence>
<keyword evidence="5 7" id="KW-1133">Transmembrane helix</keyword>
<feature type="transmembrane region" description="Helical" evidence="7">
    <location>
        <begin position="12"/>
        <end position="34"/>
    </location>
</feature>
<evidence type="ECO:0000256" key="7">
    <source>
        <dbReference type="SAM" id="Phobius"/>
    </source>
</evidence>
<dbReference type="Proteomes" id="UP000283586">
    <property type="component" value="Unassembled WGS sequence"/>
</dbReference>
<evidence type="ECO:0000313" key="12">
    <source>
        <dbReference type="EMBL" id="RHN07785.1"/>
    </source>
</evidence>
<dbReference type="EMBL" id="QRQN01000011">
    <property type="protein sequence ID" value="RHN07785.1"/>
    <property type="molecule type" value="Genomic_DNA"/>
</dbReference>
<keyword evidence="6 7" id="KW-0472">Membrane</keyword>
<feature type="domain" description="MgtC/SapB/SrpB/YhiD N-terminal" evidence="8">
    <location>
        <begin position="21"/>
        <end position="145"/>
    </location>
</feature>
<dbReference type="EMBL" id="WNAJ01000010">
    <property type="protein sequence ID" value="MTR85422.1"/>
    <property type="molecule type" value="Genomic_DNA"/>
</dbReference>
<gene>
    <name evidence="11" type="ORF">DW264_08710</name>
    <name evidence="10" type="ORF">DW856_15155</name>
    <name evidence="12" type="ORF">DWZ31_10190</name>
    <name evidence="9" type="ORF">GMD50_10175</name>
</gene>
<evidence type="ECO:0000313" key="14">
    <source>
        <dbReference type="Proteomes" id="UP000283586"/>
    </source>
</evidence>
<keyword evidence="3" id="KW-1003">Cell membrane</keyword>